<proteinExistence type="predicted"/>
<sequence>MQRPPSISLFAMLFGFSVIMSLLLALYAARTTDFGFRLAPEAAHTLALRITAIRLLGIGFAVSLMLLVVFGKSRAARSALGLRWVLGLVTSVAFLRGIGVVVPVGGSGMAAIALSIVQLSAEGFAILLLYGEDAAAWFERRFGY</sequence>
<evidence type="ECO:0008006" key="4">
    <source>
        <dbReference type="Google" id="ProtNLM"/>
    </source>
</evidence>
<evidence type="ECO:0000313" key="3">
    <source>
        <dbReference type="Proteomes" id="UP001419910"/>
    </source>
</evidence>
<gene>
    <name evidence="2" type="ORF">ABC974_18380</name>
</gene>
<keyword evidence="1" id="KW-1133">Transmembrane helix</keyword>
<keyword evidence="1" id="KW-0812">Transmembrane</keyword>
<dbReference type="RefSeq" id="WP_343892610.1">
    <property type="nucleotide sequence ID" value="NZ_BAAAEH010000060.1"/>
</dbReference>
<feature type="transmembrane region" description="Helical" evidence="1">
    <location>
        <begin position="48"/>
        <end position="70"/>
    </location>
</feature>
<dbReference type="EMBL" id="JBDIME010000018">
    <property type="protein sequence ID" value="MEN2791609.1"/>
    <property type="molecule type" value="Genomic_DNA"/>
</dbReference>
<name>A0ABU9Y750_9SPHN</name>
<evidence type="ECO:0000256" key="1">
    <source>
        <dbReference type="SAM" id="Phobius"/>
    </source>
</evidence>
<dbReference type="Proteomes" id="UP001419910">
    <property type="component" value="Unassembled WGS sequence"/>
</dbReference>
<reference evidence="2 3" key="1">
    <citation type="submission" date="2024-05" db="EMBL/GenBank/DDBJ databases">
        <authorList>
            <person name="Liu Q."/>
            <person name="Xin Y.-H."/>
        </authorList>
    </citation>
    <scope>NUCLEOTIDE SEQUENCE [LARGE SCALE GENOMIC DNA]</scope>
    <source>
        <strain evidence="2 3">CGMCC 1.10181</strain>
    </source>
</reference>
<organism evidence="2 3">
    <name type="scientific">Sphingomonas oligophenolica</name>
    <dbReference type="NCBI Taxonomy" id="301154"/>
    <lineage>
        <taxon>Bacteria</taxon>
        <taxon>Pseudomonadati</taxon>
        <taxon>Pseudomonadota</taxon>
        <taxon>Alphaproteobacteria</taxon>
        <taxon>Sphingomonadales</taxon>
        <taxon>Sphingomonadaceae</taxon>
        <taxon>Sphingomonas</taxon>
    </lineage>
</organism>
<comment type="caution">
    <text evidence="2">The sequence shown here is derived from an EMBL/GenBank/DDBJ whole genome shotgun (WGS) entry which is preliminary data.</text>
</comment>
<keyword evidence="3" id="KW-1185">Reference proteome</keyword>
<accession>A0ABU9Y750</accession>
<protein>
    <recommendedName>
        <fullName evidence="4">DUF4345 domain-containing protein</fullName>
    </recommendedName>
</protein>
<evidence type="ECO:0000313" key="2">
    <source>
        <dbReference type="EMBL" id="MEN2791609.1"/>
    </source>
</evidence>
<feature type="transmembrane region" description="Helical" evidence="1">
    <location>
        <begin position="82"/>
        <end position="102"/>
    </location>
</feature>
<feature type="transmembrane region" description="Helical" evidence="1">
    <location>
        <begin position="7"/>
        <end position="28"/>
    </location>
</feature>
<feature type="transmembrane region" description="Helical" evidence="1">
    <location>
        <begin position="108"/>
        <end position="131"/>
    </location>
</feature>
<keyword evidence="1" id="KW-0472">Membrane</keyword>